<dbReference type="CDD" id="cd01740">
    <property type="entry name" value="GATase1_FGAR_AT"/>
    <property type="match status" value="1"/>
</dbReference>
<gene>
    <name evidence="8" type="primary">purQ</name>
    <name evidence="9" type="ORF">SAMN02745824_0145</name>
</gene>
<dbReference type="OrthoDB" id="9804441at2"/>
<keyword evidence="3 8" id="KW-0547">Nucleotide-binding</keyword>
<dbReference type="SMART" id="SM01211">
    <property type="entry name" value="GATase_5"/>
    <property type="match status" value="1"/>
</dbReference>
<feature type="active site" evidence="8">
    <location>
        <position position="195"/>
    </location>
</feature>
<dbReference type="UniPathway" id="UPA00074">
    <property type="reaction ID" value="UER00128"/>
</dbReference>
<keyword evidence="5 8" id="KW-0378">Hydrolase</keyword>
<sequence length="218" mass="23540">MKSAVIVFPGSNCDRDMAVALEMVSGNKPHMIWHGESGLPDGLDLIAIPGGFSYGDYLRSGAMAARSNIVPSIRDAANTGVRVLGVCNGFQILTEIGLLPGALMRNSQINFVCKDAPLEVAPNRTQFTAAYPAEELISIPVAHHDGNYFAAEDELDRLEDEERVVFRYAENINGSARNIAGITNAEGNILGMMPHPERAMDSKHGGTDGRRLFEALLN</sequence>
<evidence type="ECO:0000256" key="5">
    <source>
        <dbReference type="ARBA" id="ARBA00022801"/>
    </source>
</evidence>
<dbReference type="Gene3D" id="3.40.50.880">
    <property type="match status" value="1"/>
</dbReference>
<keyword evidence="10" id="KW-1185">Reference proteome</keyword>
<evidence type="ECO:0000256" key="6">
    <source>
        <dbReference type="ARBA" id="ARBA00022840"/>
    </source>
</evidence>
<proteinExistence type="inferred from homology"/>
<dbReference type="PIRSF" id="PIRSF001586">
    <property type="entry name" value="FGAM_synth_I"/>
    <property type="match status" value="1"/>
</dbReference>
<dbReference type="AlphaFoldDB" id="A0A1N6CMA3"/>
<keyword evidence="1 8" id="KW-0963">Cytoplasm</keyword>
<comment type="function">
    <text evidence="8">Part of the phosphoribosylformylglycinamidine synthase complex involved in the purines biosynthetic pathway. Catalyzes the ATP-dependent conversion of formylglycinamide ribonucleotide (FGAR) and glutamine to yield formylglycinamidine ribonucleotide (FGAM) and glutamate. The FGAM synthase complex is composed of three subunits. PurQ produces an ammonia molecule by converting glutamine to glutamate. PurL transfers the ammonia molecule to FGAR to form FGAM in an ATP-dependent manner. PurS interacts with PurQ and PurL and is thought to assist in the transfer of the ammonia molecule from PurQ to PurL.</text>
</comment>
<evidence type="ECO:0000256" key="8">
    <source>
        <dbReference type="HAMAP-Rule" id="MF_00421"/>
    </source>
</evidence>
<evidence type="ECO:0000256" key="4">
    <source>
        <dbReference type="ARBA" id="ARBA00022755"/>
    </source>
</evidence>
<dbReference type="EMBL" id="FSQW01000001">
    <property type="protein sequence ID" value="SIN59616.1"/>
    <property type="molecule type" value="Genomic_DNA"/>
</dbReference>
<dbReference type="EC" id="6.3.5.3" evidence="8"/>
<dbReference type="SUPFAM" id="SSF52317">
    <property type="entry name" value="Class I glutamine amidotransferase-like"/>
    <property type="match status" value="1"/>
</dbReference>
<dbReference type="PANTHER" id="PTHR47552">
    <property type="entry name" value="PHOSPHORIBOSYLFORMYLGLYCINAMIDINE SYNTHASE SUBUNIT PURQ"/>
    <property type="match status" value="1"/>
</dbReference>
<protein>
    <recommendedName>
        <fullName evidence="8">Phosphoribosylformylglycinamidine synthase subunit PurQ</fullName>
        <shortName evidence="8">FGAM synthase</shortName>
        <ecNumber evidence="8">6.3.5.3</ecNumber>
    </recommendedName>
    <alternativeName>
        <fullName evidence="8">Formylglycinamide ribonucleotide amidotransferase subunit I</fullName>
        <shortName evidence="8">FGAR amidotransferase I</shortName>
        <shortName evidence="8">FGAR-AT I</shortName>
    </alternativeName>
    <alternativeName>
        <fullName evidence="8">Glutaminase PurQ</fullName>
        <ecNumber evidence="8">3.5.1.2</ecNumber>
    </alternativeName>
    <alternativeName>
        <fullName evidence="8">Phosphoribosylformylglycinamidine synthase subunit I</fullName>
    </alternativeName>
</protein>
<evidence type="ECO:0000313" key="10">
    <source>
        <dbReference type="Proteomes" id="UP000185192"/>
    </source>
</evidence>
<reference evidence="10" key="1">
    <citation type="submission" date="2016-11" db="EMBL/GenBank/DDBJ databases">
        <authorList>
            <person name="Varghese N."/>
            <person name="Submissions S."/>
        </authorList>
    </citation>
    <scope>NUCLEOTIDE SEQUENCE [LARGE SCALE GENOMIC DNA]</scope>
    <source>
        <strain evidence="10">DSM 22363</strain>
    </source>
</reference>
<accession>A0A1N6CMA3</accession>
<feature type="active site" evidence="8">
    <location>
        <position position="197"/>
    </location>
</feature>
<dbReference type="PROSITE" id="PS51273">
    <property type="entry name" value="GATASE_TYPE_1"/>
    <property type="match status" value="1"/>
</dbReference>
<dbReference type="GO" id="GO:0004359">
    <property type="term" value="F:glutaminase activity"/>
    <property type="evidence" value="ECO:0007669"/>
    <property type="project" value="UniProtKB-EC"/>
</dbReference>
<keyword evidence="2 8" id="KW-0436">Ligase</keyword>
<comment type="catalytic activity">
    <reaction evidence="8">
        <text>L-glutamine + H2O = L-glutamate + NH4(+)</text>
        <dbReference type="Rhea" id="RHEA:15889"/>
        <dbReference type="ChEBI" id="CHEBI:15377"/>
        <dbReference type="ChEBI" id="CHEBI:28938"/>
        <dbReference type="ChEBI" id="CHEBI:29985"/>
        <dbReference type="ChEBI" id="CHEBI:58359"/>
        <dbReference type="EC" id="3.5.1.2"/>
    </reaction>
</comment>
<dbReference type="InterPro" id="IPR010075">
    <property type="entry name" value="PRibForGlyAmidine_synth_PurQ"/>
</dbReference>
<evidence type="ECO:0000256" key="2">
    <source>
        <dbReference type="ARBA" id="ARBA00022598"/>
    </source>
</evidence>
<dbReference type="GO" id="GO:0005524">
    <property type="term" value="F:ATP binding"/>
    <property type="evidence" value="ECO:0007669"/>
    <property type="project" value="UniProtKB-KW"/>
</dbReference>
<evidence type="ECO:0000256" key="7">
    <source>
        <dbReference type="ARBA" id="ARBA00022962"/>
    </source>
</evidence>
<comment type="subcellular location">
    <subcellularLocation>
        <location evidence="8">Cytoplasm</location>
    </subcellularLocation>
</comment>
<dbReference type="EC" id="3.5.1.2" evidence="8"/>
<dbReference type="PANTHER" id="PTHR47552:SF1">
    <property type="entry name" value="PHOSPHORIBOSYLFORMYLGLYCINAMIDINE SYNTHASE SUBUNIT PURQ"/>
    <property type="match status" value="1"/>
</dbReference>
<dbReference type="HAMAP" id="MF_00421">
    <property type="entry name" value="PurQ"/>
    <property type="match status" value="1"/>
</dbReference>
<keyword evidence="7 8" id="KW-0315">Glutamine amidotransferase</keyword>
<dbReference type="GO" id="GO:0006189">
    <property type="term" value="P:'de novo' IMP biosynthetic process"/>
    <property type="evidence" value="ECO:0007669"/>
    <property type="project" value="UniProtKB-UniRule"/>
</dbReference>
<keyword evidence="6 8" id="KW-0067">ATP-binding</keyword>
<dbReference type="GO" id="GO:0004642">
    <property type="term" value="F:phosphoribosylformylglycinamidine synthase activity"/>
    <property type="evidence" value="ECO:0007669"/>
    <property type="project" value="UniProtKB-UniRule"/>
</dbReference>
<comment type="pathway">
    <text evidence="8">Purine metabolism; IMP biosynthesis via de novo pathway; 5-amino-1-(5-phospho-D-ribosyl)imidazole from N(2)-formyl-N(1)-(5-phospho-D-ribosyl)glycinamide: step 1/2.</text>
</comment>
<dbReference type="RefSeq" id="WP_074203263.1">
    <property type="nucleotide sequence ID" value="NZ_FSQW01000001.1"/>
</dbReference>
<keyword evidence="4 8" id="KW-0658">Purine biosynthesis</keyword>
<dbReference type="InterPro" id="IPR029062">
    <property type="entry name" value="Class_I_gatase-like"/>
</dbReference>
<organism evidence="9 10">
    <name type="scientific">Parasphingorhabdus marina DSM 22363</name>
    <dbReference type="NCBI Taxonomy" id="1123272"/>
    <lineage>
        <taxon>Bacteria</taxon>
        <taxon>Pseudomonadati</taxon>
        <taxon>Pseudomonadota</taxon>
        <taxon>Alphaproteobacteria</taxon>
        <taxon>Sphingomonadales</taxon>
        <taxon>Sphingomonadaceae</taxon>
        <taxon>Parasphingorhabdus</taxon>
    </lineage>
</organism>
<evidence type="ECO:0000313" key="9">
    <source>
        <dbReference type="EMBL" id="SIN59616.1"/>
    </source>
</evidence>
<dbReference type="GO" id="GO:0005737">
    <property type="term" value="C:cytoplasm"/>
    <property type="evidence" value="ECO:0007669"/>
    <property type="project" value="UniProtKB-SubCell"/>
</dbReference>
<name>A0A1N6CMA3_9SPHN</name>
<evidence type="ECO:0000256" key="3">
    <source>
        <dbReference type="ARBA" id="ARBA00022741"/>
    </source>
</evidence>
<dbReference type="NCBIfam" id="TIGR01737">
    <property type="entry name" value="FGAM_synth_I"/>
    <property type="match status" value="1"/>
</dbReference>
<evidence type="ECO:0000256" key="1">
    <source>
        <dbReference type="ARBA" id="ARBA00022490"/>
    </source>
</evidence>
<comment type="catalytic activity">
    <reaction evidence="8">
        <text>N(2)-formyl-N(1)-(5-phospho-beta-D-ribosyl)glycinamide + L-glutamine + ATP + H2O = 2-formamido-N(1)-(5-O-phospho-beta-D-ribosyl)acetamidine + L-glutamate + ADP + phosphate + H(+)</text>
        <dbReference type="Rhea" id="RHEA:17129"/>
        <dbReference type="ChEBI" id="CHEBI:15377"/>
        <dbReference type="ChEBI" id="CHEBI:15378"/>
        <dbReference type="ChEBI" id="CHEBI:29985"/>
        <dbReference type="ChEBI" id="CHEBI:30616"/>
        <dbReference type="ChEBI" id="CHEBI:43474"/>
        <dbReference type="ChEBI" id="CHEBI:58359"/>
        <dbReference type="ChEBI" id="CHEBI:147286"/>
        <dbReference type="ChEBI" id="CHEBI:147287"/>
        <dbReference type="ChEBI" id="CHEBI:456216"/>
        <dbReference type="EC" id="6.3.5.3"/>
    </reaction>
</comment>
<dbReference type="Pfam" id="PF13507">
    <property type="entry name" value="GATase_5"/>
    <property type="match status" value="1"/>
</dbReference>
<dbReference type="Proteomes" id="UP000185192">
    <property type="component" value="Unassembled WGS sequence"/>
</dbReference>
<feature type="active site" description="Nucleophile" evidence="8">
    <location>
        <position position="87"/>
    </location>
</feature>
<comment type="subunit">
    <text evidence="8">Part of the FGAM synthase complex composed of 1 PurL, 1 PurQ and 2 PurS subunits.</text>
</comment>
<dbReference type="STRING" id="1123272.SAMN02745824_0145"/>
<dbReference type="NCBIfam" id="NF002957">
    <property type="entry name" value="PRK03619.1"/>
    <property type="match status" value="1"/>
</dbReference>